<dbReference type="InterPro" id="IPR029063">
    <property type="entry name" value="SAM-dependent_MTases_sf"/>
</dbReference>
<dbReference type="RefSeq" id="WP_203920998.1">
    <property type="nucleotide sequence ID" value="NZ_BONZ01000055.1"/>
</dbReference>
<evidence type="ECO:0000313" key="2">
    <source>
        <dbReference type="EMBL" id="GIH17440.1"/>
    </source>
</evidence>
<dbReference type="SUPFAM" id="SSF53335">
    <property type="entry name" value="S-adenosyl-L-methionine-dependent methyltransferases"/>
    <property type="match status" value="1"/>
</dbReference>
<name>A0A8J3VSS7_9ACTN</name>
<organism evidence="2 3">
    <name type="scientific">Rugosimonospora africana</name>
    <dbReference type="NCBI Taxonomy" id="556532"/>
    <lineage>
        <taxon>Bacteria</taxon>
        <taxon>Bacillati</taxon>
        <taxon>Actinomycetota</taxon>
        <taxon>Actinomycetes</taxon>
        <taxon>Micromonosporales</taxon>
        <taxon>Micromonosporaceae</taxon>
        <taxon>Rugosimonospora</taxon>
    </lineage>
</organism>
<dbReference type="PANTHER" id="PTHR43464:SF3">
    <property type="entry name" value="SAM-DEPENDENT METHYLTRANSFERASE"/>
    <property type="match status" value="1"/>
</dbReference>
<comment type="caution">
    <text evidence="2">The sequence shown here is derived from an EMBL/GenBank/DDBJ whole genome shotgun (WGS) entry which is preliminary data.</text>
</comment>
<gene>
    <name evidence="2" type="ORF">Raf01_56120</name>
</gene>
<evidence type="ECO:0000259" key="1">
    <source>
        <dbReference type="Pfam" id="PF13649"/>
    </source>
</evidence>
<dbReference type="CDD" id="cd02440">
    <property type="entry name" value="AdoMet_MTases"/>
    <property type="match status" value="1"/>
</dbReference>
<proteinExistence type="predicted"/>
<feature type="domain" description="Methyltransferase" evidence="1">
    <location>
        <begin position="40"/>
        <end position="134"/>
    </location>
</feature>
<dbReference type="Proteomes" id="UP000642748">
    <property type="component" value="Unassembled WGS sequence"/>
</dbReference>
<keyword evidence="3" id="KW-1185">Reference proteome</keyword>
<protein>
    <recommendedName>
        <fullName evidence="1">Methyltransferase domain-containing protein</fullName>
    </recommendedName>
</protein>
<dbReference type="InterPro" id="IPR041698">
    <property type="entry name" value="Methyltransf_25"/>
</dbReference>
<accession>A0A8J3VSS7</accession>
<dbReference type="EMBL" id="BONZ01000055">
    <property type="protein sequence ID" value="GIH17440.1"/>
    <property type="molecule type" value="Genomic_DNA"/>
</dbReference>
<evidence type="ECO:0000313" key="3">
    <source>
        <dbReference type="Proteomes" id="UP000642748"/>
    </source>
</evidence>
<dbReference type="InterPro" id="IPR017031">
    <property type="entry name" value="Pre_MeTrfase_YjhP"/>
</dbReference>
<dbReference type="AlphaFoldDB" id="A0A8J3VSS7"/>
<dbReference type="PIRSF" id="PIRSF034653">
    <property type="entry name" value="Mtase_yjhp_prd"/>
    <property type="match status" value="1"/>
</dbReference>
<dbReference type="Gene3D" id="3.40.50.150">
    <property type="entry name" value="Vaccinia Virus protein VP39"/>
    <property type="match status" value="1"/>
</dbReference>
<dbReference type="GO" id="GO:0008168">
    <property type="term" value="F:methyltransferase activity"/>
    <property type="evidence" value="ECO:0007669"/>
    <property type="project" value="TreeGrafter"/>
</dbReference>
<reference evidence="2" key="1">
    <citation type="submission" date="2021-01" db="EMBL/GenBank/DDBJ databases">
        <title>Whole genome shotgun sequence of Rugosimonospora africana NBRC 104875.</title>
        <authorList>
            <person name="Komaki H."/>
            <person name="Tamura T."/>
        </authorList>
    </citation>
    <scope>NUCLEOTIDE SEQUENCE</scope>
    <source>
        <strain evidence="2">NBRC 104875</strain>
    </source>
</reference>
<sequence length="248" mass="27369">MDLPRHFTIRESSHRVLNPVTPEKIALLGDAIRCGAGMSVLDLCCGKGEMLSTWARDHGITGTGVDISTVFIARARERSAELGVADRVAFVHGDASSYVATEPVDVAACIGATWIGGGVTGTVALLQRSLRPGGLMLIGEPFWKAEPPHQEAIEACHAESRDSFQTLPGLVELYGDLGYDLVEMVLADDDSWDRYRASQWLNMRQFADTHPDDELAPQFRAELQRGPRDYVRYERPLLGWGIFALMQR</sequence>
<dbReference type="Pfam" id="PF13649">
    <property type="entry name" value="Methyltransf_25"/>
    <property type="match status" value="1"/>
</dbReference>
<dbReference type="PANTHER" id="PTHR43464">
    <property type="entry name" value="METHYLTRANSFERASE"/>
    <property type="match status" value="1"/>
</dbReference>